<dbReference type="Proteomes" id="UP000063699">
    <property type="component" value="Chromosome"/>
</dbReference>
<reference evidence="1 2" key="1">
    <citation type="submission" date="2015-07" db="EMBL/GenBank/DDBJ databases">
        <title>Genome sequencing of Kibdelosporangium phytohabitans.</title>
        <authorList>
            <person name="Qin S."/>
            <person name="Xing K."/>
        </authorList>
    </citation>
    <scope>NUCLEOTIDE SEQUENCE [LARGE SCALE GENOMIC DNA]</scope>
    <source>
        <strain evidence="1 2">KLBMP1111</strain>
    </source>
</reference>
<sequence length="262" mass="29053">MHVRTGLPRRADDLLGAVDRDARVDVDQRPRVREGRYACLRREAGDERELVRVDQRRVPDQDADPERAVGQVLVKPLVDPCALGLRRGRLPPRVAEVFQDRVQRRAGLRADQLDLPGQRPRCGVAVVHRPPLGAGVGVRGGDRGRARFEFQRRGHAVKGLQALFGNRLAVAVQVDETGTHHQTGHVDASRGAQLHRGHRDYPVTCDADVGDLVESAFRVDHPAAVQDSLDQRHTAIMAEHGRRRRCRAHQCGQVSPFGMTVG</sequence>
<name>A0A0N9I0A8_9PSEU</name>
<evidence type="ECO:0000313" key="1">
    <source>
        <dbReference type="EMBL" id="ALG11016.1"/>
    </source>
</evidence>
<gene>
    <name evidence="1" type="ORF">AOZ06_32715</name>
</gene>
<dbReference type="STRING" id="860235.AOZ06_32715"/>
<dbReference type="AlphaFoldDB" id="A0A0N9I0A8"/>
<protein>
    <submittedName>
        <fullName evidence="1">Uncharacterized protein</fullName>
    </submittedName>
</protein>
<keyword evidence="2" id="KW-1185">Reference proteome</keyword>
<accession>A0A0N9I0A8</accession>
<dbReference type="EMBL" id="CP012752">
    <property type="protein sequence ID" value="ALG11016.1"/>
    <property type="molecule type" value="Genomic_DNA"/>
</dbReference>
<evidence type="ECO:0000313" key="2">
    <source>
        <dbReference type="Proteomes" id="UP000063699"/>
    </source>
</evidence>
<dbReference type="KEGG" id="kphy:AOZ06_32715"/>
<organism evidence="1 2">
    <name type="scientific">Kibdelosporangium phytohabitans</name>
    <dbReference type="NCBI Taxonomy" id="860235"/>
    <lineage>
        <taxon>Bacteria</taxon>
        <taxon>Bacillati</taxon>
        <taxon>Actinomycetota</taxon>
        <taxon>Actinomycetes</taxon>
        <taxon>Pseudonocardiales</taxon>
        <taxon>Pseudonocardiaceae</taxon>
        <taxon>Kibdelosporangium</taxon>
    </lineage>
</organism>
<proteinExistence type="predicted"/>